<dbReference type="InterPro" id="IPR036138">
    <property type="entry name" value="PBP_dimer_sf"/>
</dbReference>
<evidence type="ECO:0000256" key="2">
    <source>
        <dbReference type="ARBA" id="ARBA00022645"/>
    </source>
</evidence>
<dbReference type="GO" id="GO:0071555">
    <property type="term" value="P:cell wall organization"/>
    <property type="evidence" value="ECO:0007669"/>
    <property type="project" value="TreeGrafter"/>
</dbReference>
<dbReference type="InterPro" id="IPR050515">
    <property type="entry name" value="Beta-lactam/transpept"/>
</dbReference>
<dbReference type="Gene3D" id="3.90.1310.10">
    <property type="entry name" value="Penicillin-binding protein 2a (Domain 2)"/>
    <property type="match status" value="1"/>
</dbReference>
<comment type="subcellular location">
    <subcellularLocation>
        <location evidence="1">Membrane</location>
    </subcellularLocation>
</comment>
<dbReference type="InterPro" id="IPR005543">
    <property type="entry name" value="PASTA_dom"/>
</dbReference>
<evidence type="ECO:0000313" key="6">
    <source>
        <dbReference type="EMBL" id="TCS90373.1"/>
    </source>
</evidence>
<dbReference type="Gene3D" id="3.40.710.10">
    <property type="entry name" value="DD-peptidase/beta-lactamase superfamily"/>
    <property type="match status" value="1"/>
</dbReference>
<keyword evidence="4" id="KW-1133">Transmembrane helix</keyword>
<dbReference type="SUPFAM" id="SSF56519">
    <property type="entry name" value="Penicillin binding protein dimerisation domain"/>
    <property type="match status" value="1"/>
</dbReference>
<feature type="domain" description="PASTA" evidence="5">
    <location>
        <begin position="644"/>
        <end position="700"/>
    </location>
</feature>
<keyword evidence="4" id="KW-0812">Transmembrane</keyword>
<dbReference type="Pfam" id="PF00905">
    <property type="entry name" value="Transpeptidase"/>
    <property type="match status" value="1"/>
</dbReference>
<keyword evidence="7" id="KW-1185">Reference proteome</keyword>
<evidence type="ECO:0000256" key="4">
    <source>
        <dbReference type="SAM" id="Phobius"/>
    </source>
</evidence>
<dbReference type="PANTHER" id="PTHR30627">
    <property type="entry name" value="PEPTIDOGLYCAN D,D-TRANSPEPTIDASE"/>
    <property type="match status" value="1"/>
</dbReference>
<accession>A0A4V2UUE3</accession>
<keyword evidence="6" id="KW-0132">Cell division</keyword>
<dbReference type="Proteomes" id="UP000295807">
    <property type="component" value="Unassembled WGS sequence"/>
</dbReference>
<dbReference type="GO" id="GO:0051301">
    <property type="term" value="P:cell division"/>
    <property type="evidence" value="ECO:0007669"/>
    <property type="project" value="UniProtKB-KW"/>
</dbReference>
<dbReference type="Pfam" id="PF03717">
    <property type="entry name" value="PBP_dimer"/>
    <property type="match status" value="1"/>
</dbReference>
<dbReference type="Gene3D" id="3.30.10.20">
    <property type="match status" value="1"/>
</dbReference>
<organism evidence="6 7">
    <name type="scientific">Anseongella ginsenosidimutans</name>
    <dbReference type="NCBI Taxonomy" id="496056"/>
    <lineage>
        <taxon>Bacteria</taxon>
        <taxon>Pseudomonadati</taxon>
        <taxon>Bacteroidota</taxon>
        <taxon>Sphingobacteriia</taxon>
        <taxon>Sphingobacteriales</taxon>
        <taxon>Sphingobacteriaceae</taxon>
        <taxon>Anseongella</taxon>
    </lineage>
</organism>
<dbReference type="SMART" id="SM00740">
    <property type="entry name" value="PASTA"/>
    <property type="match status" value="1"/>
</dbReference>
<sequence>MRIRTDIILRVYLAYAILLVFALAIVFQIWKIQQVEGEKWRAMADSLSTAYVTVDAVRGNIYSEDGRLMATSIPQYDIRMDTRADGLAKELFYSQLDSLAWHLSNLFKDRSAARYASVLRNARENGERYFLVKRDISFHQLKKLKDFPIFRRGQFGGGLIAVRHNERIYPFRELARRTIGYKLPTVQPVGLEGVYDEYIDGESGKRLMRRIAGGVWIPVNEEEEIAPVDGCDIISTLNINIQDVAHNALKKQLIATNSKWGTAILMEVKTGAIRAVVNLSRVSEGVYGENYNYAISYSSEPGSTFKLATFMAGIEDGKFNLATPIDVSKGYAVFHGLTIRDSHTIPETITMKRAFEESSNVAIAKAINQAYKSDPDDFTDQLRSMGLGQQLGLQIPGEGRTRIKDPDDKDWYGTTLPWMAHGYEVLLTPLQLLTFYNAVANDGKMVKPLFVSEIQQNGQPVKVIEPEVINDQIASPETIEKAQELLKAVVEEGTAKRLFSTVYKIAGKTGTAVIADGANGYRQGKKQYQASFCGYFPADNPQYSMLVIVSSPSKGGYYGSAIAAPVFKEIADKVYSTRPDMQPDIREQYPQVAGVLPPVAGAAGNELLTVYRKLQIPFSVEEEGVWVAARPGEASLSVQAKSFKAGFVPDLKGMGLQDALFLAENAGLKPIVTGNGKVSGQSLKAGEKIKKGSPIILKLN</sequence>
<name>A0A4V2UUE3_9SPHI</name>
<evidence type="ECO:0000313" key="7">
    <source>
        <dbReference type="Proteomes" id="UP000295807"/>
    </source>
</evidence>
<dbReference type="CDD" id="cd06575">
    <property type="entry name" value="PASTA_Pbp2x-like_2"/>
    <property type="match status" value="1"/>
</dbReference>
<dbReference type="PROSITE" id="PS51178">
    <property type="entry name" value="PASTA"/>
    <property type="match status" value="1"/>
</dbReference>
<dbReference type="EMBL" id="SMAD01000001">
    <property type="protein sequence ID" value="TCS90373.1"/>
    <property type="molecule type" value="Genomic_DNA"/>
</dbReference>
<dbReference type="GO" id="GO:0005886">
    <property type="term" value="C:plasma membrane"/>
    <property type="evidence" value="ECO:0007669"/>
    <property type="project" value="TreeGrafter"/>
</dbReference>
<keyword evidence="2" id="KW-0645">Protease</keyword>
<evidence type="ECO:0000256" key="1">
    <source>
        <dbReference type="ARBA" id="ARBA00004370"/>
    </source>
</evidence>
<dbReference type="Pfam" id="PF03793">
    <property type="entry name" value="PASTA"/>
    <property type="match status" value="1"/>
</dbReference>
<gene>
    <name evidence="6" type="ORF">EDD80_101573</name>
</gene>
<proteinExistence type="predicted"/>
<keyword evidence="2" id="KW-0378">Hydrolase</keyword>
<evidence type="ECO:0000256" key="3">
    <source>
        <dbReference type="ARBA" id="ARBA00023136"/>
    </source>
</evidence>
<feature type="transmembrane region" description="Helical" evidence="4">
    <location>
        <begin position="12"/>
        <end position="30"/>
    </location>
</feature>
<dbReference type="GO" id="GO:0004180">
    <property type="term" value="F:carboxypeptidase activity"/>
    <property type="evidence" value="ECO:0007669"/>
    <property type="project" value="UniProtKB-KW"/>
</dbReference>
<keyword evidence="3 4" id="KW-0472">Membrane</keyword>
<dbReference type="PANTHER" id="PTHR30627:SF1">
    <property type="entry name" value="PEPTIDOGLYCAN D,D-TRANSPEPTIDASE FTSI"/>
    <property type="match status" value="1"/>
</dbReference>
<comment type="caution">
    <text evidence="6">The sequence shown here is derived from an EMBL/GenBank/DDBJ whole genome shotgun (WGS) entry which is preliminary data.</text>
</comment>
<dbReference type="SUPFAM" id="SSF56601">
    <property type="entry name" value="beta-lactamase/transpeptidase-like"/>
    <property type="match status" value="1"/>
</dbReference>
<keyword evidence="6" id="KW-0131">Cell cycle</keyword>
<dbReference type="InterPro" id="IPR012338">
    <property type="entry name" value="Beta-lactam/transpept-like"/>
</dbReference>
<keyword evidence="2" id="KW-0121">Carboxypeptidase</keyword>
<dbReference type="InterPro" id="IPR001460">
    <property type="entry name" value="PCN-bd_Tpept"/>
</dbReference>
<dbReference type="GO" id="GO:0008658">
    <property type="term" value="F:penicillin binding"/>
    <property type="evidence" value="ECO:0007669"/>
    <property type="project" value="InterPro"/>
</dbReference>
<reference evidence="6 7" key="1">
    <citation type="submission" date="2019-03" db="EMBL/GenBank/DDBJ databases">
        <title>Genomic Encyclopedia of Type Strains, Phase IV (KMG-IV): sequencing the most valuable type-strain genomes for metagenomic binning, comparative biology and taxonomic classification.</title>
        <authorList>
            <person name="Goeker M."/>
        </authorList>
    </citation>
    <scope>NUCLEOTIDE SEQUENCE [LARGE SCALE GENOMIC DNA]</scope>
    <source>
        <strain evidence="6 7">DSM 21100</strain>
    </source>
</reference>
<dbReference type="InterPro" id="IPR005311">
    <property type="entry name" value="PBP_dimer"/>
</dbReference>
<evidence type="ECO:0000259" key="5">
    <source>
        <dbReference type="PROSITE" id="PS51178"/>
    </source>
</evidence>
<dbReference type="RefSeq" id="WP_132127807.1">
    <property type="nucleotide sequence ID" value="NZ_CP042432.1"/>
</dbReference>
<dbReference type="OrthoDB" id="9804124at2"/>
<dbReference type="SUPFAM" id="SSF54184">
    <property type="entry name" value="Penicillin-binding protein 2x (pbp-2x), c-terminal domain"/>
    <property type="match status" value="1"/>
</dbReference>
<dbReference type="Gene3D" id="3.30.450.330">
    <property type="match status" value="1"/>
</dbReference>
<dbReference type="AlphaFoldDB" id="A0A4V2UUE3"/>
<protein>
    <submittedName>
        <fullName evidence="6">Cell division protein FtsI (Penicillin-binding protein 3)</fullName>
    </submittedName>
</protein>